<dbReference type="CDD" id="cd16393">
    <property type="entry name" value="SPO0J_N"/>
    <property type="match status" value="1"/>
</dbReference>
<organism evidence="7 8">
    <name type="scientific">Microvirga guangxiensis</name>
    <dbReference type="NCBI Taxonomy" id="549386"/>
    <lineage>
        <taxon>Bacteria</taxon>
        <taxon>Pseudomonadati</taxon>
        <taxon>Pseudomonadota</taxon>
        <taxon>Alphaproteobacteria</taxon>
        <taxon>Hyphomicrobiales</taxon>
        <taxon>Methylobacteriaceae</taxon>
        <taxon>Microvirga</taxon>
    </lineage>
</organism>
<dbReference type="InterPro" id="IPR003115">
    <property type="entry name" value="ParB_N"/>
</dbReference>
<dbReference type="GO" id="GO:0003677">
    <property type="term" value="F:DNA binding"/>
    <property type="evidence" value="ECO:0007669"/>
    <property type="project" value="UniProtKB-KW"/>
</dbReference>
<dbReference type="PANTHER" id="PTHR33375">
    <property type="entry name" value="CHROMOSOME-PARTITIONING PROTEIN PARB-RELATED"/>
    <property type="match status" value="1"/>
</dbReference>
<dbReference type="Gene3D" id="1.10.10.2830">
    <property type="match status" value="1"/>
</dbReference>
<evidence type="ECO:0000313" key="7">
    <source>
        <dbReference type="EMBL" id="SCY44025.1"/>
    </source>
</evidence>
<evidence type="ECO:0000259" key="6">
    <source>
        <dbReference type="SMART" id="SM00470"/>
    </source>
</evidence>
<keyword evidence="2" id="KW-0159">Chromosome partition</keyword>
<dbReference type="EMBL" id="FMVJ01000004">
    <property type="protein sequence ID" value="SCY44025.1"/>
    <property type="molecule type" value="Genomic_DNA"/>
</dbReference>
<feature type="region of interest" description="Disordered" evidence="5">
    <location>
        <begin position="227"/>
        <end position="249"/>
    </location>
</feature>
<dbReference type="InterPro" id="IPR004437">
    <property type="entry name" value="ParB/RepB/Spo0J"/>
</dbReference>
<name>A0A1G5FXE9_9HYPH</name>
<evidence type="ECO:0000256" key="3">
    <source>
        <dbReference type="ARBA" id="ARBA00023125"/>
    </source>
</evidence>
<feature type="compositionally biased region" description="Basic and acidic residues" evidence="5">
    <location>
        <begin position="229"/>
        <end position="249"/>
    </location>
</feature>
<dbReference type="GO" id="GO:0005694">
    <property type="term" value="C:chromosome"/>
    <property type="evidence" value="ECO:0007669"/>
    <property type="project" value="TreeGrafter"/>
</dbReference>
<dbReference type="FunFam" id="3.90.1530.30:FF:000001">
    <property type="entry name" value="Chromosome partitioning protein ParB"/>
    <property type="match status" value="1"/>
</dbReference>
<dbReference type="OrthoDB" id="9802051at2"/>
<evidence type="ECO:0000256" key="2">
    <source>
        <dbReference type="ARBA" id="ARBA00022829"/>
    </source>
</evidence>
<dbReference type="SMART" id="SM00470">
    <property type="entry name" value="ParB"/>
    <property type="match status" value="1"/>
</dbReference>
<comment type="similarity">
    <text evidence="1">Belongs to the ParB family.</text>
</comment>
<dbReference type="Pfam" id="PF23552">
    <property type="entry name" value="ParB_C"/>
    <property type="match status" value="1"/>
</dbReference>
<evidence type="ECO:0000256" key="5">
    <source>
        <dbReference type="SAM" id="MobiDB-lite"/>
    </source>
</evidence>
<reference evidence="7 8" key="1">
    <citation type="submission" date="2016-10" db="EMBL/GenBank/DDBJ databases">
        <authorList>
            <person name="de Groot N.N."/>
        </authorList>
    </citation>
    <scope>NUCLEOTIDE SEQUENCE [LARGE SCALE GENOMIC DNA]</scope>
    <source>
        <strain evidence="7 8">CGMCC 1.7666</strain>
    </source>
</reference>
<dbReference type="Gene3D" id="3.90.1530.30">
    <property type="match status" value="1"/>
</dbReference>
<dbReference type="Pfam" id="PF02195">
    <property type="entry name" value="ParB_N"/>
    <property type="match status" value="1"/>
</dbReference>
<evidence type="ECO:0000256" key="4">
    <source>
        <dbReference type="ARBA" id="ARBA00025472"/>
    </source>
</evidence>
<dbReference type="InterPro" id="IPR057240">
    <property type="entry name" value="ParB_dimer_C"/>
</dbReference>
<dbReference type="InterPro" id="IPR041468">
    <property type="entry name" value="HTH_ParB/Spo0J"/>
</dbReference>
<dbReference type="NCBIfam" id="TIGR00180">
    <property type="entry name" value="parB_part"/>
    <property type="match status" value="1"/>
</dbReference>
<dbReference type="GO" id="GO:0007059">
    <property type="term" value="P:chromosome segregation"/>
    <property type="evidence" value="ECO:0007669"/>
    <property type="project" value="UniProtKB-KW"/>
</dbReference>
<dbReference type="InterPro" id="IPR050336">
    <property type="entry name" value="Chromosome_partition/occlusion"/>
</dbReference>
<dbReference type="AlphaFoldDB" id="A0A1G5FXE9"/>
<keyword evidence="8" id="KW-1185">Reference proteome</keyword>
<dbReference type="Proteomes" id="UP000199569">
    <property type="component" value="Unassembled WGS sequence"/>
</dbReference>
<keyword evidence="3" id="KW-0238">DNA-binding</keyword>
<gene>
    <name evidence="7" type="ORF">SAMN02927923_01304</name>
</gene>
<dbReference type="SUPFAM" id="SSF110849">
    <property type="entry name" value="ParB/Sulfiredoxin"/>
    <property type="match status" value="1"/>
</dbReference>
<feature type="domain" description="ParB-like N-terminal" evidence="6">
    <location>
        <begin position="35"/>
        <end position="127"/>
    </location>
</feature>
<dbReference type="InterPro" id="IPR036086">
    <property type="entry name" value="ParB/Sulfiredoxin_sf"/>
</dbReference>
<accession>A0A1G5FXE9</accession>
<dbReference type="PANTHER" id="PTHR33375:SF1">
    <property type="entry name" value="CHROMOSOME-PARTITIONING PROTEIN PARB-RELATED"/>
    <property type="match status" value="1"/>
</dbReference>
<dbReference type="STRING" id="549386.SAMN02927923_01304"/>
<protein>
    <submittedName>
        <fullName evidence="7">Chromosome partitioning protein, ParB family</fullName>
    </submittedName>
</protein>
<sequence length="295" mass="32483">MAKEAKSLGRGLAALIGEVGAEMGTMQGSNKGGQKKVPVEFLVPNPRNPRKVFEDAELQELTQSIKDRGIIQPIVVRPLPNKVDTYEIVAGERRWRASQKAGLHEVPVVIVNIDDKTSLEYAILENVQRADLNPIEEAEGYARLMAEFSYTQENLSKIIGKSRSHIANMMRLSDLPDPVKKLLVDRKLSAGHGRALLAVKDPVSVAKQVMDQGMSVRQVEAIAQAESAEPAKLDTKSSAKPSKVEKDPDTRALERVLQDVLGLTVSIDHKGNGGELRIRYKTLEQLDGLCRRLNP</sequence>
<dbReference type="Pfam" id="PF17762">
    <property type="entry name" value="HTH_ParB"/>
    <property type="match status" value="1"/>
</dbReference>
<dbReference type="FunFam" id="1.10.10.2830:FF:000001">
    <property type="entry name" value="Chromosome partitioning protein ParB"/>
    <property type="match status" value="1"/>
</dbReference>
<comment type="function">
    <text evidence="4">Involved in chromosome partition. Localize to both poles of the predivisional cell following completion of DNA replication. Binds to the DNA origin of replication.</text>
</comment>
<evidence type="ECO:0000256" key="1">
    <source>
        <dbReference type="ARBA" id="ARBA00006295"/>
    </source>
</evidence>
<proteinExistence type="inferred from homology"/>
<dbReference type="GO" id="GO:0045881">
    <property type="term" value="P:positive regulation of sporulation resulting in formation of a cellular spore"/>
    <property type="evidence" value="ECO:0007669"/>
    <property type="project" value="TreeGrafter"/>
</dbReference>
<dbReference type="RefSeq" id="WP_091132215.1">
    <property type="nucleotide sequence ID" value="NZ_FMVJ01000004.1"/>
</dbReference>
<evidence type="ECO:0000313" key="8">
    <source>
        <dbReference type="Proteomes" id="UP000199569"/>
    </source>
</evidence>